<evidence type="ECO:0000256" key="1">
    <source>
        <dbReference type="ARBA" id="ARBA00008556"/>
    </source>
</evidence>
<dbReference type="InterPro" id="IPR004971">
    <property type="entry name" value="mRNA_G-N7_MeTrfase_dom"/>
</dbReference>
<dbReference type="CDD" id="cd02440">
    <property type="entry name" value="AdoMet_MTases"/>
    <property type="match status" value="1"/>
</dbReference>
<accession>A0A2U7UBQ4</accession>
<evidence type="ECO:0000256" key="6">
    <source>
        <dbReference type="ARBA" id="ARBA00022884"/>
    </source>
</evidence>
<dbReference type="Proteomes" id="UP000249287">
    <property type="component" value="Segment"/>
</dbReference>
<feature type="domain" description="MRNA cap 0 methyltransferase" evidence="8">
    <location>
        <begin position="228"/>
        <end position="542"/>
    </location>
</feature>
<dbReference type="PROSITE" id="PS51562">
    <property type="entry name" value="RNA_CAP0_MT"/>
    <property type="match status" value="1"/>
</dbReference>
<dbReference type="Pfam" id="PF03291">
    <property type="entry name" value="mRNA_G-N7_MeTrfase"/>
    <property type="match status" value="1"/>
</dbReference>
<evidence type="ECO:0000256" key="3">
    <source>
        <dbReference type="ARBA" id="ARBA00022603"/>
    </source>
</evidence>
<feature type="compositionally biased region" description="Low complexity" evidence="7">
    <location>
        <begin position="68"/>
        <end position="99"/>
    </location>
</feature>
<name>A0A2U7UBQ4_9VIRU</name>
<feature type="region of interest" description="Disordered" evidence="7">
    <location>
        <begin position="548"/>
        <end position="574"/>
    </location>
</feature>
<evidence type="ECO:0000256" key="7">
    <source>
        <dbReference type="SAM" id="MobiDB-lite"/>
    </source>
</evidence>
<dbReference type="PANTHER" id="PTHR12189">
    <property type="entry name" value="MRNA GUANINE-7- METHYLTRANSFERASE"/>
    <property type="match status" value="1"/>
</dbReference>
<feature type="region of interest" description="Disordered" evidence="7">
    <location>
        <begin position="183"/>
        <end position="230"/>
    </location>
</feature>
<dbReference type="GO" id="GO:0003723">
    <property type="term" value="F:RNA binding"/>
    <property type="evidence" value="ECO:0007669"/>
    <property type="project" value="UniProtKB-KW"/>
</dbReference>
<keyword evidence="6" id="KW-0694">RNA-binding</keyword>
<keyword evidence="3 9" id="KW-0489">Methyltransferase</keyword>
<evidence type="ECO:0000259" key="8">
    <source>
        <dbReference type="PROSITE" id="PS51562"/>
    </source>
</evidence>
<feature type="region of interest" description="Disordered" evidence="7">
    <location>
        <begin position="31"/>
        <end position="144"/>
    </location>
</feature>
<sequence length="592" mass="63850">MACERRSDATPADGATKECATCRGAAAKCWRCAPSTRPPGRHSLSGSGSSEGGRVRAVAPARTRHPSHGSGSSNNKGGKDVSSSSSVGSSSAGSSADVVAHGRHRHRTRRHRDRSRRDTGNAQSDSTLSSNPTEEDGDRSRCVLERYVPDKGARARTVDTMSTEAASVCHWYNRRAIEARQGVDATPTLSQRAPSATTTTSSSSVASGATESLSSATASGSSMPPDGDPSRDARGAINFCKSVLIGRYVQPHCTIMDLGCGRGQDVAKLAHARPRCVFFVDVADEPLVEAERRWRRTRFAFPAAFVQDDFCVRDGLLAHRQVVVYRDDPQRLHGQRHRTVPDQECGLDGGDGAGIVDAITCQFAVQHAFATRESARAFVANVRRALRPSGVFLGIVADAARLWDLKKARRAEIDTGTATPAAAEGEEKEAECRPRRAMFDAASIDDAHEAGARSHVPCTLTVGSDGEPCPQYTVLFSDLNAMCVEAGLVLMASDDLAAFFDIESINPRNASMLERMKAPLRLDDPDDREHLALYRVFAFARPDRAATRPTPALASERVTADARHGTQQHRERPPCRVISYTWSSDVAADRSQ</sequence>
<proteinExistence type="inferred from homology"/>
<evidence type="ECO:0000256" key="5">
    <source>
        <dbReference type="ARBA" id="ARBA00022691"/>
    </source>
</evidence>
<dbReference type="RefSeq" id="YP_009481825.1">
    <property type="nucleotide sequence ID" value="NC_037666.1"/>
</dbReference>
<dbReference type="KEGG" id="vg:36842535"/>
<dbReference type="Gene3D" id="3.40.50.150">
    <property type="entry name" value="Vaccinia Virus protein VP39"/>
    <property type="match status" value="1"/>
</dbReference>
<keyword evidence="4 9" id="KW-0808">Transferase</keyword>
<dbReference type="SUPFAM" id="SSF53335">
    <property type="entry name" value="S-adenosyl-L-methionine-dependent methyltransferases"/>
    <property type="match status" value="1"/>
</dbReference>
<dbReference type="EC" id="2.1.1.56" evidence="2"/>
<reference evidence="9" key="1">
    <citation type="journal article" date="2018" name="Nat. Commun.">
        <title>Diversity and evolution of the emerging Pandoraviridae family.</title>
        <authorList>
            <person name="Legendre M."/>
            <person name="Fabre E."/>
            <person name="Poirot O."/>
            <person name="Jeudy S."/>
            <person name="Lartigue A."/>
            <person name="Alempic J.M."/>
            <person name="Beucher L."/>
            <person name="Philippe N."/>
            <person name="Bertaux L."/>
            <person name="Christo-Foroux E."/>
            <person name="Labadie K."/>
            <person name="Coute Y."/>
            <person name="Abergel C."/>
            <person name="Claverie J.M."/>
        </authorList>
    </citation>
    <scope>NUCLEOTIDE SEQUENCE [LARGE SCALE GENOMIC DNA]</scope>
    <source>
        <strain evidence="9">Neocaledonia</strain>
    </source>
</reference>
<organism evidence="9">
    <name type="scientific">Pandoravirus neocaledonia</name>
    <dbReference type="NCBI Taxonomy" id="2107708"/>
    <lineage>
        <taxon>Viruses</taxon>
        <taxon>Pandoravirus</taxon>
    </lineage>
</organism>
<dbReference type="InterPro" id="IPR029063">
    <property type="entry name" value="SAM-dependent_MTases_sf"/>
</dbReference>
<dbReference type="GeneID" id="36842535"/>
<keyword evidence="5" id="KW-0949">S-adenosyl-L-methionine</keyword>
<evidence type="ECO:0000256" key="2">
    <source>
        <dbReference type="ARBA" id="ARBA00011926"/>
    </source>
</evidence>
<dbReference type="EMBL" id="MG011690">
    <property type="protein sequence ID" value="AVK75822.1"/>
    <property type="molecule type" value="Genomic_DNA"/>
</dbReference>
<dbReference type="GO" id="GO:0004482">
    <property type="term" value="F:mRNA 5'-cap (guanine-N7-)-methyltransferase activity"/>
    <property type="evidence" value="ECO:0007669"/>
    <property type="project" value="UniProtKB-EC"/>
</dbReference>
<protein>
    <recommendedName>
        <fullName evidence="2">mRNA (guanine-N(7))-methyltransferase</fullName>
        <ecNumber evidence="2">2.1.1.56</ecNumber>
    </recommendedName>
</protein>
<gene>
    <name evidence="9" type="ORF">pneo_cds_215</name>
</gene>
<feature type="compositionally biased region" description="Basic residues" evidence="7">
    <location>
        <begin position="101"/>
        <end position="114"/>
    </location>
</feature>
<dbReference type="InterPro" id="IPR039753">
    <property type="entry name" value="RG7MT1"/>
</dbReference>
<evidence type="ECO:0000313" key="9">
    <source>
        <dbReference type="EMBL" id="AVK75822.1"/>
    </source>
</evidence>
<feature type="compositionally biased region" description="Polar residues" evidence="7">
    <location>
        <begin position="121"/>
        <end position="132"/>
    </location>
</feature>
<feature type="compositionally biased region" description="Low complexity" evidence="7">
    <location>
        <begin position="190"/>
        <end position="225"/>
    </location>
</feature>
<comment type="similarity">
    <text evidence="1">In the N-terminal section; belongs to the dsDNA virus mRNA guanylyltransferase family.</text>
</comment>
<feature type="compositionally biased region" description="Basic and acidic residues" evidence="7">
    <location>
        <begin position="558"/>
        <end position="574"/>
    </location>
</feature>
<evidence type="ECO:0000256" key="4">
    <source>
        <dbReference type="ARBA" id="ARBA00022679"/>
    </source>
</evidence>